<dbReference type="InterPro" id="IPR013783">
    <property type="entry name" value="Ig-like_fold"/>
</dbReference>
<feature type="compositionally biased region" description="Low complexity" evidence="8">
    <location>
        <begin position="526"/>
        <end position="547"/>
    </location>
</feature>
<dbReference type="InterPro" id="IPR008969">
    <property type="entry name" value="CarboxyPept-like_regulatory"/>
</dbReference>
<feature type="transmembrane region" description="Helical" evidence="9">
    <location>
        <begin position="184"/>
        <end position="204"/>
    </location>
</feature>
<proteinExistence type="inferred from homology"/>
<dbReference type="CDD" id="cd17502">
    <property type="entry name" value="MFS_Azr1_MDR_like"/>
    <property type="match status" value="1"/>
</dbReference>
<dbReference type="Gene3D" id="1.20.1250.20">
    <property type="entry name" value="MFS general substrate transporter like domains"/>
    <property type="match status" value="1"/>
</dbReference>
<dbReference type="SUPFAM" id="SSF49478">
    <property type="entry name" value="Cna protein B-type domain"/>
    <property type="match status" value="2"/>
</dbReference>
<evidence type="ECO:0000256" key="9">
    <source>
        <dbReference type="SAM" id="Phobius"/>
    </source>
</evidence>
<dbReference type="GO" id="GO:0005975">
    <property type="term" value="P:carbohydrate metabolic process"/>
    <property type="evidence" value="ECO:0007669"/>
    <property type="project" value="UniProtKB-ARBA"/>
</dbReference>
<dbReference type="SUPFAM" id="SSF103473">
    <property type="entry name" value="MFS general substrate transporter"/>
    <property type="match status" value="1"/>
</dbReference>
<dbReference type="EMBL" id="JACBZD010000001">
    <property type="protein sequence ID" value="NYI06179.1"/>
    <property type="molecule type" value="Genomic_DNA"/>
</dbReference>
<dbReference type="AlphaFoldDB" id="A0A852ZVA8"/>
<dbReference type="InterPro" id="IPR020846">
    <property type="entry name" value="MFS_dom"/>
</dbReference>
<feature type="transmembrane region" description="Helical" evidence="9">
    <location>
        <begin position="289"/>
        <end position="312"/>
    </location>
</feature>
<feature type="transmembrane region" description="Helical" evidence="9">
    <location>
        <begin position="158"/>
        <end position="178"/>
    </location>
</feature>
<feature type="region of interest" description="Disordered" evidence="8">
    <location>
        <begin position="523"/>
        <end position="579"/>
    </location>
</feature>
<evidence type="ECO:0000256" key="7">
    <source>
        <dbReference type="ARBA" id="ARBA00023136"/>
    </source>
</evidence>
<keyword evidence="7 9" id="KW-0472">Membrane</keyword>
<feature type="transmembrane region" description="Helical" evidence="9">
    <location>
        <begin position="246"/>
        <end position="268"/>
    </location>
</feature>
<evidence type="ECO:0000256" key="6">
    <source>
        <dbReference type="ARBA" id="ARBA00022989"/>
    </source>
</evidence>
<dbReference type="PROSITE" id="PS50850">
    <property type="entry name" value="MFS"/>
    <property type="match status" value="1"/>
</dbReference>
<dbReference type="Proteomes" id="UP000567795">
    <property type="component" value="Unassembled WGS sequence"/>
</dbReference>
<dbReference type="PRINTS" id="PR01036">
    <property type="entry name" value="TCRTETB"/>
</dbReference>
<dbReference type="NCBIfam" id="TIGR00711">
    <property type="entry name" value="efflux_EmrB"/>
    <property type="match status" value="1"/>
</dbReference>
<feature type="domain" description="Major facilitator superfamily (MFS) profile" evidence="10">
    <location>
        <begin position="31"/>
        <end position="516"/>
    </location>
</feature>
<dbReference type="InterPro" id="IPR036259">
    <property type="entry name" value="MFS_trans_sf"/>
</dbReference>
<feature type="transmembrane region" description="Helical" evidence="9">
    <location>
        <begin position="216"/>
        <end position="240"/>
    </location>
</feature>
<evidence type="ECO:0000256" key="3">
    <source>
        <dbReference type="ARBA" id="ARBA00022448"/>
    </source>
</evidence>
<dbReference type="GO" id="GO:0005886">
    <property type="term" value="C:plasma membrane"/>
    <property type="evidence" value="ECO:0007669"/>
    <property type="project" value="UniProtKB-SubCell"/>
</dbReference>
<dbReference type="Gene3D" id="2.60.40.10">
    <property type="entry name" value="Immunoglobulins"/>
    <property type="match status" value="1"/>
</dbReference>
<keyword evidence="5 9" id="KW-0812">Transmembrane</keyword>
<feature type="transmembrane region" description="Helical" evidence="9">
    <location>
        <begin position="378"/>
        <end position="400"/>
    </location>
</feature>
<evidence type="ECO:0000256" key="8">
    <source>
        <dbReference type="SAM" id="MobiDB-lite"/>
    </source>
</evidence>
<feature type="transmembrane region" description="Helical" evidence="9">
    <location>
        <begin position="32"/>
        <end position="54"/>
    </location>
</feature>
<organism evidence="11 12">
    <name type="scientific">Allostreptomyces psammosilenae</name>
    <dbReference type="NCBI Taxonomy" id="1892865"/>
    <lineage>
        <taxon>Bacteria</taxon>
        <taxon>Bacillati</taxon>
        <taxon>Actinomycetota</taxon>
        <taxon>Actinomycetes</taxon>
        <taxon>Kitasatosporales</taxon>
        <taxon>Streptomycetaceae</taxon>
        <taxon>Allostreptomyces</taxon>
    </lineage>
</organism>
<feature type="transmembrane region" description="Helical" evidence="9">
    <location>
        <begin position="493"/>
        <end position="511"/>
    </location>
</feature>
<dbReference type="Pfam" id="PF13620">
    <property type="entry name" value="CarboxypepD_reg"/>
    <property type="match status" value="3"/>
</dbReference>
<dbReference type="PANTHER" id="PTHR23501">
    <property type="entry name" value="MAJOR FACILITATOR SUPERFAMILY"/>
    <property type="match status" value="1"/>
</dbReference>
<sequence>MSNPAAVTDPRVEATPQPQAGAMTHRQILEALSGLLLGMFVAILSSTVVSNALPTILAELHGGQSAYTWVITATLLATTATTPIWGKLADLTSKKLLVQIALVIFVVGSALAGLSQSTGMLIACRVVQGIGVGGLTALAQVIMAAMISPRERGRYSGYLGAVFAVATIGGPLIGGVIVDTSWLGWRWCFYVGVPFAVIALVVLQKTLKLPVERRKVSIDYAGATLIVATVSLLLIWVSLAGDQYPWWGWETAAMLGGTVVLALLAVLVETRAPEPIIPMSLFRHRTVTLATVASLMVGMAMFGATTFLSQYFQLAKGYSPTESGLMTIPMIAGLFLSSTIAGRLITRYGRWKIYLILGGALLTAGMLLMGGARADTEYWQLALFMLLIGLGIGMSMQNLVLAVQNTIPAHELGAGSSVVAFFRTMGGAIGVSALGAVLGTRVQDYVVDGLVEARIDPAALPAGAGSQIPDLDALPGPLRQVIEDAYGHAIGDIFLFAAPAAFLSFLVVLFIREVVLRGSVEDGADAPAATPASGRHAARAAADAPTPAGGGVNGAHRPGLPLRPLTAEPGEGADDEAPEPRLVTVGAPAASDAAGATSGDTGTVPVPVASAMATGPRGGDGLPGSGVHGTVHTTDGTPVPGAALTLIDAGGRQLARGSSGANGDYSITAPAPGSYVLITAADGHQPQATTIVVADQPLEHQVRLVSAAELAGRVRQAGDGTPIAGAVAVLTDPQGEVLGSQATDADGAFTFRGIPAGGFTLAVSDGVHRPTALLVEVAPVGRTRVDVELAPGATLSGTVLGGAAGRRLEDARVTLLDGAGNVVAATNTGPDGDYAFSDLAPGQYTVVATGYPPAAAQLAVDGEGGRHELDVRLAHPEEDGA</sequence>
<dbReference type="InterPro" id="IPR011701">
    <property type="entry name" value="MFS"/>
</dbReference>
<feature type="transmembrane region" description="Helical" evidence="9">
    <location>
        <begin position="66"/>
        <end position="84"/>
    </location>
</feature>
<accession>A0A852ZVA8</accession>
<evidence type="ECO:0000313" key="12">
    <source>
        <dbReference type="Proteomes" id="UP000567795"/>
    </source>
</evidence>
<dbReference type="GO" id="GO:0022857">
    <property type="term" value="F:transmembrane transporter activity"/>
    <property type="evidence" value="ECO:0007669"/>
    <property type="project" value="InterPro"/>
</dbReference>
<evidence type="ECO:0000256" key="2">
    <source>
        <dbReference type="ARBA" id="ARBA00007520"/>
    </source>
</evidence>
<evidence type="ECO:0000259" key="10">
    <source>
        <dbReference type="PROSITE" id="PS50850"/>
    </source>
</evidence>
<feature type="transmembrane region" description="Helical" evidence="9">
    <location>
        <begin position="412"/>
        <end position="438"/>
    </location>
</feature>
<evidence type="ECO:0000256" key="4">
    <source>
        <dbReference type="ARBA" id="ARBA00022475"/>
    </source>
</evidence>
<feature type="transmembrane region" description="Helical" evidence="9">
    <location>
        <begin position="96"/>
        <end position="114"/>
    </location>
</feature>
<keyword evidence="12" id="KW-1185">Reference proteome</keyword>
<keyword evidence="6 9" id="KW-1133">Transmembrane helix</keyword>
<comment type="subcellular location">
    <subcellularLocation>
        <location evidence="1">Cell membrane</location>
        <topology evidence="1">Multi-pass membrane protein</topology>
    </subcellularLocation>
</comment>
<dbReference type="InterPro" id="IPR004638">
    <property type="entry name" value="EmrB-like"/>
</dbReference>
<gene>
    <name evidence="11" type="ORF">FHU37_003122</name>
</gene>
<dbReference type="Gene3D" id="2.60.40.1120">
    <property type="entry name" value="Carboxypeptidase-like, regulatory domain"/>
    <property type="match status" value="2"/>
</dbReference>
<feature type="transmembrane region" description="Helical" evidence="9">
    <location>
        <begin position="353"/>
        <end position="372"/>
    </location>
</feature>
<feature type="transmembrane region" description="Helical" evidence="9">
    <location>
        <begin position="126"/>
        <end position="146"/>
    </location>
</feature>
<dbReference type="Gene3D" id="1.20.1720.10">
    <property type="entry name" value="Multidrug resistance protein D"/>
    <property type="match status" value="1"/>
</dbReference>
<protein>
    <submittedName>
        <fullName evidence="11">EmrB/QacA subfamily drug resistance transporter</fullName>
    </submittedName>
</protein>
<dbReference type="RefSeq" id="WP_376773950.1">
    <property type="nucleotide sequence ID" value="NZ_JACBZD010000001.1"/>
</dbReference>
<evidence type="ECO:0000313" key="11">
    <source>
        <dbReference type="EMBL" id="NYI06179.1"/>
    </source>
</evidence>
<name>A0A852ZVA8_9ACTN</name>
<comment type="similarity">
    <text evidence="2">Belongs to the major facilitator superfamily. TCR/Tet family.</text>
</comment>
<keyword evidence="4" id="KW-1003">Cell membrane</keyword>
<keyword evidence="3" id="KW-0813">Transport</keyword>
<dbReference type="FunFam" id="1.20.1720.10:FF:000004">
    <property type="entry name" value="EmrB/QacA family drug resistance transporter"/>
    <property type="match status" value="1"/>
</dbReference>
<dbReference type="PANTHER" id="PTHR23501:SF197">
    <property type="entry name" value="COMD"/>
    <property type="match status" value="1"/>
</dbReference>
<dbReference type="SUPFAM" id="SSF49464">
    <property type="entry name" value="Carboxypeptidase regulatory domain-like"/>
    <property type="match status" value="1"/>
</dbReference>
<comment type="caution">
    <text evidence="11">The sequence shown here is derived from an EMBL/GenBank/DDBJ whole genome shotgun (WGS) entry which is preliminary data.</text>
</comment>
<evidence type="ECO:0000256" key="5">
    <source>
        <dbReference type="ARBA" id="ARBA00022692"/>
    </source>
</evidence>
<reference evidence="11 12" key="1">
    <citation type="submission" date="2020-07" db="EMBL/GenBank/DDBJ databases">
        <title>Sequencing the genomes of 1000 actinobacteria strains.</title>
        <authorList>
            <person name="Klenk H.-P."/>
        </authorList>
    </citation>
    <scope>NUCLEOTIDE SEQUENCE [LARGE SCALE GENOMIC DNA]</scope>
    <source>
        <strain evidence="11 12">DSM 42178</strain>
    </source>
</reference>
<dbReference type="Pfam" id="PF07690">
    <property type="entry name" value="MFS_1"/>
    <property type="match status" value="1"/>
</dbReference>
<evidence type="ECO:0000256" key="1">
    <source>
        <dbReference type="ARBA" id="ARBA00004651"/>
    </source>
</evidence>
<feature type="transmembrane region" description="Helical" evidence="9">
    <location>
        <begin position="324"/>
        <end position="346"/>
    </location>
</feature>